<dbReference type="InterPro" id="IPR001466">
    <property type="entry name" value="Beta-lactam-related"/>
</dbReference>
<dbReference type="Gene3D" id="3.40.710.10">
    <property type="entry name" value="DD-peptidase/beta-lactamase superfamily"/>
    <property type="match status" value="1"/>
</dbReference>
<keyword evidence="1" id="KW-0812">Transmembrane</keyword>
<feature type="transmembrane region" description="Helical" evidence="1">
    <location>
        <begin position="7"/>
        <end position="25"/>
    </location>
</feature>
<proteinExistence type="predicted"/>
<evidence type="ECO:0000313" key="3">
    <source>
        <dbReference type="EMBL" id="KGA19539.1"/>
    </source>
</evidence>
<dbReference type="InterPro" id="IPR050789">
    <property type="entry name" value="Diverse_Enzym_Activities"/>
</dbReference>
<reference evidence="3" key="1">
    <citation type="submission" date="2014-05" db="EMBL/GenBank/DDBJ databases">
        <title>Key roles for freshwater Actinobacteria revealed by deep metagenomic sequencing.</title>
        <authorList>
            <person name="Ghai R."/>
            <person name="Mizuno C.M."/>
            <person name="Picazo A."/>
            <person name="Camacho A."/>
            <person name="Rodriguez-Valera F."/>
        </authorList>
    </citation>
    <scope>NUCLEOTIDE SEQUENCE</scope>
</reference>
<keyword evidence="1" id="KW-1133">Transmembrane helix</keyword>
<dbReference type="EMBL" id="JNSK01000011">
    <property type="protein sequence ID" value="KGA19539.1"/>
    <property type="molecule type" value="Genomic_DNA"/>
</dbReference>
<dbReference type="PANTHER" id="PTHR43283">
    <property type="entry name" value="BETA-LACTAMASE-RELATED"/>
    <property type="match status" value="1"/>
</dbReference>
<dbReference type="AlphaFoldDB" id="A0A094QBM7"/>
<evidence type="ECO:0000259" key="2">
    <source>
        <dbReference type="Pfam" id="PF00144"/>
    </source>
</evidence>
<gene>
    <name evidence="3" type="ORF">GM50_5165</name>
</gene>
<keyword evidence="1" id="KW-0472">Membrane</keyword>
<organism evidence="3">
    <name type="scientific">freshwater metagenome</name>
    <dbReference type="NCBI Taxonomy" id="449393"/>
    <lineage>
        <taxon>unclassified sequences</taxon>
        <taxon>metagenomes</taxon>
        <taxon>ecological metagenomes</taxon>
    </lineage>
</organism>
<accession>A0A094QBM7</accession>
<name>A0A094QBM7_9ZZZZ</name>
<comment type="caution">
    <text evidence="3">The sequence shown here is derived from an EMBL/GenBank/DDBJ whole genome shotgun (WGS) entry which is preliminary data.</text>
</comment>
<feature type="domain" description="Beta-lactamase-related" evidence="2">
    <location>
        <begin position="98"/>
        <end position="380"/>
    </location>
</feature>
<dbReference type="PANTHER" id="PTHR43283:SF14">
    <property type="entry name" value="BLL8153 PROTEIN"/>
    <property type="match status" value="1"/>
</dbReference>
<sequence>MSKLFKVIRNIIIVVLVIYLGLFALTKIIRYPEPIAAIKLGLAPASKTPDLMPGHWVKADPADNSQWSVANSETPSRVTWDGEKIAFDEFLKITKTNAFIIVRNGEITYEKYLNGKKESDRLPSYSAAKTITSIMVGQLISQGKIKESDTFVSILPEFKNESTFDDVTIKDLLDMQSGIGVSDDYPTGPAGWGVAIAQMYASTDLNWFLKNNRKMAQPPGTNPEYRSVDTQLLGMVIQKITGMRVADYLSENVWKPIGAEYDAYWNVDRVGGLEKTFCCFNAAARDYARIGQMLLNPTGIKINDKEIISPAWMKRLTNPVTTLDYGWGYGAQVWHPFPGTTMLMGLHGQFVYTDPNYQVVIVKLSDEPTDNGNNEELTAAALKEISEQN</sequence>
<dbReference type="InterPro" id="IPR012338">
    <property type="entry name" value="Beta-lactam/transpept-like"/>
</dbReference>
<evidence type="ECO:0000256" key="1">
    <source>
        <dbReference type="SAM" id="Phobius"/>
    </source>
</evidence>
<protein>
    <recommendedName>
        <fullName evidence="2">Beta-lactamase-related domain-containing protein</fullName>
    </recommendedName>
</protein>
<dbReference type="SUPFAM" id="SSF56601">
    <property type="entry name" value="beta-lactamase/transpeptidase-like"/>
    <property type="match status" value="1"/>
</dbReference>
<dbReference type="Pfam" id="PF00144">
    <property type="entry name" value="Beta-lactamase"/>
    <property type="match status" value="1"/>
</dbReference>